<accession>B0JHG4</accession>
<evidence type="ECO:0000313" key="3">
    <source>
        <dbReference type="Proteomes" id="UP000001510"/>
    </source>
</evidence>
<sequence length="102" mass="11653">MRRKKEKGLFFFVDAAHFVMGAFLGFVWCFERLFVKSPSGRKRFNVLGALNAITHEVIMVTYDTYITAAQVCELLKKIAALGIRDFQKINYSCSRIIIILGV</sequence>
<dbReference type="eggNOG" id="COG3415">
    <property type="taxonomic scope" value="Bacteria"/>
</dbReference>
<keyword evidence="1" id="KW-0472">Membrane</keyword>
<dbReference type="KEGG" id="mar:MAE_24940"/>
<feature type="transmembrane region" description="Helical" evidence="1">
    <location>
        <begin position="9"/>
        <end position="28"/>
    </location>
</feature>
<name>B0JHG4_MICAN</name>
<gene>
    <name evidence="2" type="ordered locus">MAE_24940</name>
</gene>
<keyword evidence="1" id="KW-1133">Transmembrane helix</keyword>
<evidence type="ECO:0000256" key="1">
    <source>
        <dbReference type="SAM" id="Phobius"/>
    </source>
</evidence>
<reference evidence="2 3" key="1">
    <citation type="journal article" date="2007" name="DNA Res.">
        <title>Complete genomic structure of the bloom-forming toxic cyanobacterium Microcystis aeruginosa NIES-843.</title>
        <authorList>
            <person name="Kaneko T."/>
            <person name="Nakajima N."/>
            <person name="Okamoto S."/>
            <person name="Suzuki I."/>
            <person name="Tanabe Y."/>
            <person name="Tamaoki M."/>
            <person name="Nakamura Y."/>
            <person name="Kasai F."/>
            <person name="Watanabe A."/>
            <person name="Kawashima K."/>
            <person name="Kishida Y."/>
            <person name="Ono A."/>
            <person name="Shimizu Y."/>
            <person name="Takahashi C."/>
            <person name="Minami C."/>
            <person name="Fujishiro T."/>
            <person name="Kohara M."/>
            <person name="Katoh M."/>
            <person name="Nakazaki N."/>
            <person name="Nakayama S."/>
            <person name="Yamada M."/>
            <person name="Tabata S."/>
            <person name="Watanabe M.M."/>
        </authorList>
    </citation>
    <scope>NUCLEOTIDE SEQUENCE [LARGE SCALE GENOMIC DNA]</scope>
    <source>
        <strain evidence="3">NIES-843 / IAM M-247</strain>
    </source>
</reference>
<dbReference type="AlphaFoldDB" id="B0JHG4"/>
<organism evidence="2 3">
    <name type="scientific">Microcystis aeruginosa (strain NIES-843 / IAM M-2473)</name>
    <dbReference type="NCBI Taxonomy" id="449447"/>
    <lineage>
        <taxon>Bacteria</taxon>
        <taxon>Bacillati</taxon>
        <taxon>Cyanobacteriota</taxon>
        <taxon>Cyanophyceae</taxon>
        <taxon>Oscillatoriophycideae</taxon>
        <taxon>Chroococcales</taxon>
        <taxon>Microcystaceae</taxon>
        <taxon>Microcystis</taxon>
    </lineage>
</organism>
<dbReference type="EMBL" id="AP009552">
    <property type="protein sequence ID" value="BAG02316.1"/>
    <property type="molecule type" value="Genomic_DNA"/>
</dbReference>
<dbReference type="EnsemblBacteria" id="BAG02316">
    <property type="protein sequence ID" value="BAG02316"/>
    <property type="gene ID" value="MAE_24940"/>
</dbReference>
<dbReference type="Proteomes" id="UP000001510">
    <property type="component" value="Chromosome"/>
</dbReference>
<evidence type="ECO:0008006" key="4">
    <source>
        <dbReference type="Google" id="ProtNLM"/>
    </source>
</evidence>
<dbReference type="PaxDb" id="449447-MAE_24940"/>
<dbReference type="HOGENOM" id="CLU_2274109_0_0_3"/>
<evidence type="ECO:0000313" key="2">
    <source>
        <dbReference type="EMBL" id="BAG02316.1"/>
    </source>
</evidence>
<proteinExistence type="predicted"/>
<protein>
    <recommendedName>
        <fullName evidence="4">Transposase</fullName>
    </recommendedName>
</protein>
<keyword evidence="1" id="KW-0812">Transmembrane</keyword>
<keyword evidence="3" id="KW-1185">Reference proteome</keyword>
<dbReference type="STRING" id="449447.MAE_24940"/>